<dbReference type="AlphaFoldDB" id="A0A2S2Q2L7"/>
<sequence>MLQLLGFLYSNLYSHQPPRCVKFKNNHYSLVCIKSLYWLSYFCTVYKKIIENRRKHLINRLHYYSTSNSKIRFVMLLLVTALIGNKNITFNYALKLVIQID</sequence>
<evidence type="ECO:0000313" key="1">
    <source>
        <dbReference type="EMBL" id="MBY71412.1"/>
    </source>
</evidence>
<accession>A0A2S2Q2L7</accession>
<proteinExistence type="predicted"/>
<organism evidence="1">
    <name type="scientific">Sipha flava</name>
    <name type="common">yellow sugarcane aphid</name>
    <dbReference type="NCBI Taxonomy" id="143950"/>
    <lineage>
        <taxon>Eukaryota</taxon>
        <taxon>Metazoa</taxon>
        <taxon>Ecdysozoa</taxon>
        <taxon>Arthropoda</taxon>
        <taxon>Hexapoda</taxon>
        <taxon>Insecta</taxon>
        <taxon>Pterygota</taxon>
        <taxon>Neoptera</taxon>
        <taxon>Paraneoptera</taxon>
        <taxon>Hemiptera</taxon>
        <taxon>Sternorrhyncha</taxon>
        <taxon>Aphidomorpha</taxon>
        <taxon>Aphidoidea</taxon>
        <taxon>Aphididae</taxon>
        <taxon>Sipha</taxon>
    </lineage>
</organism>
<gene>
    <name evidence="1" type="ORF">g.183912</name>
</gene>
<name>A0A2S2Q2L7_9HEMI</name>
<dbReference type="EMBL" id="GGMS01002209">
    <property type="protein sequence ID" value="MBY71412.1"/>
    <property type="molecule type" value="Transcribed_RNA"/>
</dbReference>
<protein>
    <submittedName>
        <fullName evidence="1">Uncharacterized protein</fullName>
    </submittedName>
</protein>
<reference evidence="1" key="1">
    <citation type="submission" date="2018-04" db="EMBL/GenBank/DDBJ databases">
        <title>Transcriptome assembly of Sipha flava.</title>
        <authorList>
            <person name="Scully E.D."/>
            <person name="Geib S.M."/>
            <person name="Palmer N.A."/>
            <person name="Koch K."/>
            <person name="Bradshaw J."/>
            <person name="Heng-Moss T."/>
            <person name="Sarath G."/>
        </authorList>
    </citation>
    <scope>NUCLEOTIDE SEQUENCE</scope>
</reference>